<evidence type="ECO:0000313" key="1">
    <source>
        <dbReference type="EMBL" id="EKX87818.1"/>
    </source>
</evidence>
<dbReference type="PATRIC" id="fig|1035195.3.peg.2320"/>
<evidence type="ECO:0008006" key="3">
    <source>
        <dbReference type="Google" id="ProtNLM"/>
    </source>
</evidence>
<protein>
    <recommendedName>
        <fullName evidence="3">Intracellular proteinase inhibitor BsuPI domain-containing protein</fullName>
    </recommendedName>
</protein>
<dbReference type="EMBL" id="AMEM01000041">
    <property type="protein sequence ID" value="EKX87818.1"/>
    <property type="molecule type" value="Genomic_DNA"/>
</dbReference>
<sequence length="129" mass="14739">MKDLVISARSDQDSFDAGQQPRFYMTVDNPTNVDCEIDLAENPLRFEVYDLATNKRIWSDMDCTPTDEQDSRVFPAGEQRYYEVIWSRTSSAPNSCNKRENVPEGGYYLYTLVGTNHSDPITFNLHGNA</sequence>
<comment type="caution">
    <text evidence="1">The sequence shown here is derived from an EMBL/GenBank/DDBJ whole genome shotgun (WGS) entry which is preliminary data.</text>
</comment>
<reference evidence="1 2" key="1">
    <citation type="submission" date="2012-05" db="EMBL/GenBank/DDBJ databases">
        <authorList>
            <person name="Weinstock G."/>
            <person name="Sodergren E."/>
            <person name="Lobos E.A."/>
            <person name="Fulton L."/>
            <person name="Fulton R."/>
            <person name="Courtney L."/>
            <person name="Fronick C."/>
            <person name="O'Laughlin M."/>
            <person name="Godfrey J."/>
            <person name="Wilson R.M."/>
            <person name="Miner T."/>
            <person name="Farmer C."/>
            <person name="Delehaunty K."/>
            <person name="Cordes M."/>
            <person name="Minx P."/>
            <person name="Tomlinson C."/>
            <person name="Chen J."/>
            <person name="Wollam A."/>
            <person name="Pepin K.H."/>
            <person name="Bhonagiri V."/>
            <person name="Zhang X."/>
            <person name="Suruliraj S."/>
            <person name="Warren W."/>
            <person name="Mitreva M."/>
            <person name="Mardis E.R."/>
            <person name="Wilson R.K."/>
        </authorList>
    </citation>
    <scope>NUCLEOTIDE SEQUENCE [LARGE SCALE GENOMIC DNA]</scope>
    <source>
        <strain evidence="1 2">F0235</strain>
    </source>
</reference>
<keyword evidence="2" id="KW-1185">Reference proteome</keyword>
<dbReference type="HOGENOM" id="CLU_2082108_0_0_11"/>
<dbReference type="Proteomes" id="UP000010445">
    <property type="component" value="Unassembled WGS sequence"/>
</dbReference>
<dbReference type="STRING" id="1035195.HMPREF9997_02595"/>
<accession>L1M9C5</accession>
<proteinExistence type="predicted"/>
<organism evidence="1 2">
    <name type="scientific">Corynebacterium durum F0235</name>
    <dbReference type="NCBI Taxonomy" id="1035195"/>
    <lineage>
        <taxon>Bacteria</taxon>
        <taxon>Bacillati</taxon>
        <taxon>Actinomycetota</taxon>
        <taxon>Actinomycetes</taxon>
        <taxon>Mycobacteriales</taxon>
        <taxon>Corynebacteriaceae</taxon>
        <taxon>Corynebacterium</taxon>
    </lineage>
</organism>
<dbReference type="AlphaFoldDB" id="L1M9C5"/>
<name>L1M9C5_9CORY</name>
<evidence type="ECO:0000313" key="2">
    <source>
        <dbReference type="Proteomes" id="UP000010445"/>
    </source>
</evidence>
<gene>
    <name evidence="1" type="ORF">HMPREF9997_02595</name>
</gene>
<dbReference type="eggNOG" id="COG1572">
    <property type="taxonomic scope" value="Bacteria"/>
</dbReference>